<dbReference type="FunFam" id="1.25.40.10:FF:000306">
    <property type="entry name" value="Cell cycle control protein cwf4"/>
    <property type="match status" value="1"/>
</dbReference>
<dbReference type="InterPro" id="IPR003107">
    <property type="entry name" value="HAT"/>
</dbReference>
<keyword evidence="12" id="KW-1185">Reference proteome</keyword>
<evidence type="ECO:0000256" key="4">
    <source>
        <dbReference type="ARBA" id="ARBA00022728"/>
    </source>
</evidence>
<dbReference type="Pfam" id="PF23231">
    <property type="entry name" value="HAT_Syf1_CNRKL1_C"/>
    <property type="match status" value="2"/>
</dbReference>
<evidence type="ECO:0000256" key="5">
    <source>
        <dbReference type="ARBA" id="ARBA00022737"/>
    </source>
</evidence>
<evidence type="ECO:0000259" key="10">
    <source>
        <dbReference type="Pfam" id="PF23231"/>
    </source>
</evidence>
<protein>
    <recommendedName>
        <fullName evidence="10">Pre-mRNA-splicing factor Syf1/CRNKL1-like C-terminal HAT-repeats domain-containing protein</fullName>
    </recommendedName>
</protein>
<sequence>MSDDEGETAMKALRLPKKAARVKNKAAAPVQITAEQLLREAKERELELIAPPPKAKITDPEELAEFQRKKRKDFEDGIRKNRFQLANWIKYGKWEESIGELQRARSVFERALDVDHRSITIWLQYAEMEMRQKQINHARNIFDRCVTILPRTIQFWLKYTYMEELIGNIPGARQVFERWMDWEPQEQAWNTYINFELRYKEIDRARTIYQRYLHVHGVDPKNWIKYARFEERHGFYGNARAAFERAMEYFGEDNIDEHLLVSFALFEERQKEHERARVIYKYGIDRLPQDRQKEIYKYYTQHEKKFGDRRGIEDVILGKRKAQYEDQIQENGFNFDAWFDYLRLLESEGADRETIEDTYERAISNVPPSNEKRHWRRYIYLWIYYALYEELTCHDNEKTRMIYKACLDVIPHKQFTFSKIWIHYAQFEIRQKDLKMARKILGVAIGKCPKSKLFRSYIDLELQLREFDRCRELYKKFLEYEPENSQTWIKFAELETLLGDVDRARAIFDIAIQQPALDMPELLWKSFIDFEISAEEHEKARDLYETLLNRTNHIKASVFLAEFELSIPQEERARKTFERANQALENGEKEERLMLLEAWLEAEKKIGDEAAIKRVEALMPRKVKKRRQMQTEDGVDAGWEEYFDYIFPQDQASRGSMKLLEAAARWRAQQAQREQVVAEAAGSGDAEQPAEEEEANDRENKVREGDSDTDMSSSSTSSSDDDED</sequence>
<keyword evidence="7" id="KW-0539">Nucleus</keyword>
<comment type="subcellular location">
    <subcellularLocation>
        <location evidence="1">Nucleus speckle</location>
    </subcellularLocation>
</comment>
<comment type="function">
    <text evidence="8">Involved in pre-mRNA splicing and cell cycle progression. Required for the spliceosome assembly and initiation of the DNA replication.</text>
</comment>
<keyword evidence="6" id="KW-0508">mRNA splicing</keyword>
<dbReference type="GO" id="GO:0071007">
    <property type="term" value="C:U2-type catalytic step 2 spliceosome"/>
    <property type="evidence" value="ECO:0007669"/>
    <property type="project" value="TreeGrafter"/>
</dbReference>
<organism evidence="11 12">
    <name type="scientific">Mesorhabditis spiculigera</name>
    <dbReference type="NCBI Taxonomy" id="96644"/>
    <lineage>
        <taxon>Eukaryota</taxon>
        <taxon>Metazoa</taxon>
        <taxon>Ecdysozoa</taxon>
        <taxon>Nematoda</taxon>
        <taxon>Chromadorea</taxon>
        <taxon>Rhabditida</taxon>
        <taxon>Rhabditina</taxon>
        <taxon>Rhabditomorpha</taxon>
        <taxon>Rhabditoidea</taxon>
        <taxon>Rhabditidae</taxon>
        <taxon>Mesorhabditinae</taxon>
        <taxon>Mesorhabditis</taxon>
    </lineage>
</organism>
<comment type="similarity">
    <text evidence="2">Belongs to the crooked-neck family.</text>
</comment>
<gene>
    <name evidence="11" type="ORF">MSPICULIGERA_LOCUS24292</name>
</gene>
<feature type="domain" description="Pre-mRNA-splicing factor Syf1/CRNKL1-like C-terminal HAT-repeats" evidence="10">
    <location>
        <begin position="88"/>
        <end position="310"/>
    </location>
</feature>
<dbReference type="PANTHER" id="PTHR11246">
    <property type="entry name" value="PRE-MRNA SPLICING FACTOR"/>
    <property type="match status" value="1"/>
</dbReference>
<reference evidence="11" key="1">
    <citation type="submission" date="2023-06" db="EMBL/GenBank/DDBJ databases">
        <authorList>
            <person name="Delattre M."/>
        </authorList>
    </citation>
    <scope>NUCLEOTIDE SEQUENCE</scope>
    <source>
        <strain evidence="11">AF72</strain>
    </source>
</reference>
<dbReference type="InterPro" id="IPR055430">
    <property type="entry name" value="HAT_Syf1_CNRKL1_C"/>
</dbReference>
<evidence type="ECO:0000313" key="12">
    <source>
        <dbReference type="Proteomes" id="UP001177023"/>
    </source>
</evidence>
<feature type="compositionally biased region" description="Low complexity" evidence="9">
    <location>
        <begin position="672"/>
        <end position="681"/>
    </location>
</feature>
<comment type="caution">
    <text evidence="11">The sequence shown here is derived from an EMBL/GenBank/DDBJ whole genome shotgun (WGS) entry which is preliminary data.</text>
</comment>
<accession>A0AA36DH63</accession>
<evidence type="ECO:0000256" key="1">
    <source>
        <dbReference type="ARBA" id="ARBA00004324"/>
    </source>
</evidence>
<dbReference type="FunFam" id="1.25.40.10:FF:000269">
    <property type="entry name" value="Crooked neck pre-mRNA-splicing factor 1"/>
    <property type="match status" value="1"/>
</dbReference>
<dbReference type="GO" id="GO:0000245">
    <property type="term" value="P:spliceosomal complex assembly"/>
    <property type="evidence" value="ECO:0007669"/>
    <property type="project" value="TreeGrafter"/>
</dbReference>
<proteinExistence type="inferred from homology"/>
<dbReference type="InterPro" id="IPR045075">
    <property type="entry name" value="Syf1-like"/>
</dbReference>
<evidence type="ECO:0000256" key="8">
    <source>
        <dbReference type="ARBA" id="ARBA00037040"/>
    </source>
</evidence>
<feature type="region of interest" description="Disordered" evidence="9">
    <location>
        <begin position="672"/>
        <end position="724"/>
    </location>
</feature>
<dbReference type="GO" id="GO:0071011">
    <property type="term" value="C:precatalytic spliceosome"/>
    <property type="evidence" value="ECO:0007669"/>
    <property type="project" value="TreeGrafter"/>
</dbReference>
<dbReference type="InterPro" id="IPR011990">
    <property type="entry name" value="TPR-like_helical_dom_sf"/>
</dbReference>
<evidence type="ECO:0000256" key="6">
    <source>
        <dbReference type="ARBA" id="ARBA00023187"/>
    </source>
</evidence>
<feature type="non-terminal residue" evidence="11">
    <location>
        <position position="724"/>
    </location>
</feature>
<dbReference type="SUPFAM" id="SSF48452">
    <property type="entry name" value="TPR-like"/>
    <property type="match status" value="1"/>
</dbReference>
<dbReference type="Proteomes" id="UP001177023">
    <property type="component" value="Unassembled WGS sequence"/>
</dbReference>
<name>A0AA36DH63_9BILA</name>
<feature type="compositionally biased region" description="Basic and acidic residues" evidence="9">
    <location>
        <begin position="697"/>
        <end position="706"/>
    </location>
</feature>
<keyword evidence="3" id="KW-0507">mRNA processing</keyword>
<dbReference type="AlphaFoldDB" id="A0AA36DH63"/>
<evidence type="ECO:0000256" key="7">
    <source>
        <dbReference type="ARBA" id="ARBA00023242"/>
    </source>
</evidence>
<keyword evidence="4" id="KW-0747">Spliceosome</keyword>
<feature type="domain" description="Pre-mRNA-splicing factor Syf1/CRNKL1-like C-terminal HAT-repeats" evidence="10">
    <location>
        <begin position="357"/>
        <end position="593"/>
    </location>
</feature>
<evidence type="ECO:0000313" key="11">
    <source>
        <dbReference type="EMBL" id="CAJ0586285.1"/>
    </source>
</evidence>
<evidence type="ECO:0000256" key="3">
    <source>
        <dbReference type="ARBA" id="ARBA00022664"/>
    </source>
</evidence>
<evidence type="ECO:0000256" key="9">
    <source>
        <dbReference type="SAM" id="MobiDB-lite"/>
    </source>
</evidence>
<dbReference type="GO" id="GO:0071014">
    <property type="term" value="C:post-mRNA release spliceosomal complex"/>
    <property type="evidence" value="ECO:0007669"/>
    <property type="project" value="TreeGrafter"/>
</dbReference>
<dbReference type="EMBL" id="CATQJA010002708">
    <property type="protein sequence ID" value="CAJ0586285.1"/>
    <property type="molecule type" value="Genomic_DNA"/>
</dbReference>
<dbReference type="SMART" id="SM00386">
    <property type="entry name" value="HAT"/>
    <property type="match status" value="13"/>
</dbReference>
<dbReference type="GO" id="GO:0016607">
    <property type="term" value="C:nuclear speck"/>
    <property type="evidence" value="ECO:0007669"/>
    <property type="project" value="UniProtKB-SubCell"/>
</dbReference>
<dbReference type="PANTHER" id="PTHR11246:SF3">
    <property type="entry name" value="CROOKED NECK-LIKE PROTEIN 1"/>
    <property type="match status" value="1"/>
</dbReference>
<dbReference type="GO" id="GO:0000974">
    <property type="term" value="C:Prp19 complex"/>
    <property type="evidence" value="ECO:0007669"/>
    <property type="project" value="TreeGrafter"/>
</dbReference>
<evidence type="ECO:0000256" key="2">
    <source>
        <dbReference type="ARBA" id="ARBA00008644"/>
    </source>
</evidence>
<dbReference type="Gene3D" id="1.25.40.10">
    <property type="entry name" value="Tetratricopeptide repeat domain"/>
    <property type="match status" value="3"/>
</dbReference>
<dbReference type="FunFam" id="1.25.40.10:FF:000075">
    <property type="entry name" value="Crooked neck pre-mRNA-splicing factor 1"/>
    <property type="match status" value="1"/>
</dbReference>
<keyword evidence="5" id="KW-0677">Repeat</keyword>